<name>A0A9W7W7F4_TRIRA</name>
<evidence type="ECO:0000313" key="4">
    <source>
        <dbReference type="Proteomes" id="UP001059041"/>
    </source>
</evidence>
<feature type="compositionally biased region" description="Basic and acidic residues" evidence="2">
    <location>
        <begin position="99"/>
        <end position="112"/>
    </location>
</feature>
<keyword evidence="4" id="KW-1185">Reference proteome</keyword>
<feature type="compositionally biased region" description="Basic and acidic residues" evidence="2">
    <location>
        <begin position="237"/>
        <end position="265"/>
    </location>
</feature>
<dbReference type="AlphaFoldDB" id="A0A9W7W7F4"/>
<dbReference type="EMBL" id="JAFHDT010000465">
    <property type="protein sequence ID" value="KAI7789437.1"/>
    <property type="molecule type" value="Genomic_DNA"/>
</dbReference>
<comment type="caution">
    <text evidence="3">The sequence shown here is derived from an EMBL/GenBank/DDBJ whole genome shotgun (WGS) entry which is preliminary data.</text>
</comment>
<feature type="region of interest" description="Disordered" evidence="2">
    <location>
        <begin position="1"/>
        <end position="68"/>
    </location>
</feature>
<dbReference type="Proteomes" id="UP001059041">
    <property type="component" value="Unassembled WGS sequence"/>
</dbReference>
<reference evidence="3" key="1">
    <citation type="submission" date="2021-02" db="EMBL/GenBank/DDBJ databases">
        <title>Comparative genomics reveals that relaxation of natural selection precedes convergent phenotypic evolution of cavefish.</title>
        <authorList>
            <person name="Peng Z."/>
        </authorList>
    </citation>
    <scope>NUCLEOTIDE SEQUENCE</scope>
    <source>
        <tissue evidence="3">Muscle</tissue>
    </source>
</reference>
<accession>A0A9W7W7F4</accession>
<evidence type="ECO:0000256" key="1">
    <source>
        <dbReference type="SAM" id="Coils"/>
    </source>
</evidence>
<proteinExistence type="predicted"/>
<protein>
    <submittedName>
        <fullName evidence="3">Uncharacterized protein</fullName>
    </submittedName>
</protein>
<keyword evidence="1" id="KW-0175">Coiled coil</keyword>
<organism evidence="3 4">
    <name type="scientific">Triplophysa rosa</name>
    <name type="common">Cave loach</name>
    <dbReference type="NCBI Taxonomy" id="992332"/>
    <lineage>
        <taxon>Eukaryota</taxon>
        <taxon>Metazoa</taxon>
        <taxon>Chordata</taxon>
        <taxon>Craniata</taxon>
        <taxon>Vertebrata</taxon>
        <taxon>Euteleostomi</taxon>
        <taxon>Actinopterygii</taxon>
        <taxon>Neopterygii</taxon>
        <taxon>Teleostei</taxon>
        <taxon>Ostariophysi</taxon>
        <taxon>Cypriniformes</taxon>
        <taxon>Nemacheilidae</taxon>
        <taxon>Triplophysa</taxon>
    </lineage>
</organism>
<evidence type="ECO:0000256" key="2">
    <source>
        <dbReference type="SAM" id="MobiDB-lite"/>
    </source>
</evidence>
<feature type="region of interest" description="Disordered" evidence="2">
    <location>
        <begin position="228"/>
        <end position="265"/>
    </location>
</feature>
<sequence>MESESSKGPQEPQRSKDGGNILRSHTGVRPQPPPSKTKPFRGGHIIVLQDPRTLFSKPDKKNGRGKGLICQRFNDEQAFDPRGVKLPLLSQQQKKPKRNAREKERVTDHQHHDRLEVWQHVSELREHDWKNHPQIYNSEEIQQLLREKEEQMEERKRREKKKLQKETHAFLSSLKESTMKSIAIAESEAEDLVILDLKYEKVRKVLKHVMEDIESDLQDKSVALEANKGVPSKQKKISKEIASDTERLKKLQRKMEKEKEKERENTMMLEKVTTKLTNLRDTLESLEKS</sequence>
<gene>
    <name evidence="3" type="ORF">IRJ41_000951</name>
</gene>
<feature type="region of interest" description="Disordered" evidence="2">
    <location>
        <begin position="80"/>
        <end position="112"/>
    </location>
</feature>
<feature type="non-terminal residue" evidence="3">
    <location>
        <position position="1"/>
    </location>
</feature>
<evidence type="ECO:0000313" key="3">
    <source>
        <dbReference type="EMBL" id="KAI7789437.1"/>
    </source>
</evidence>
<feature type="coiled-coil region" evidence="1">
    <location>
        <begin position="138"/>
        <end position="169"/>
    </location>
</feature>